<dbReference type="EMBL" id="GAKP01004325">
    <property type="protein sequence ID" value="JAC54627.1"/>
    <property type="molecule type" value="Transcribed_RNA"/>
</dbReference>
<dbReference type="EMBL" id="GAKP01004324">
    <property type="protein sequence ID" value="JAC54628.1"/>
    <property type="molecule type" value="Transcribed_RNA"/>
</dbReference>
<dbReference type="Pfam" id="PF09791">
    <property type="entry name" value="Oxidored-like"/>
    <property type="match status" value="1"/>
</dbReference>
<reference evidence="2" key="1">
    <citation type="journal article" date="2014" name="BMC Genomics">
        <title>Characterizing the developmental transcriptome of the oriental fruit fly, Bactrocera dorsalis (Diptera: Tephritidae) through comparative genomic analysis with Drosophila melanogaster utilizing modENCODE datasets.</title>
        <authorList>
            <person name="Geib S.M."/>
            <person name="Calla B."/>
            <person name="Hall B."/>
            <person name="Hou S."/>
            <person name="Manoukis N.C."/>
        </authorList>
    </citation>
    <scope>NUCLEOTIDE SEQUENCE</scope>
    <source>
        <strain evidence="2">Punador</strain>
    </source>
</reference>
<dbReference type="InterPro" id="IPR039251">
    <property type="entry name" value="OXLD1"/>
</dbReference>
<evidence type="ECO:0000313" key="2">
    <source>
        <dbReference type="EMBL" id="JAC54628.1"/>
    </source>
</evidence>
<accession>A0A034WLI1</accession>
<dbReference type="OrthoDB" id="10064411at2759"/>
<dbReference type="InterPro" id="IPR019180">
    <property type="entry name" value="Oxidoreductase-like_N"/>
</dbReference>
<evidence type="ECO:0000259" key="1">
    <source>
        <dbReference type="Pfam" id="PF09791"/>
    </source>
</evidence>
<dbReference type="PANTHER" id="PTHR21193">
    <property type="entry name" value="OXIDOREDUCTASE-LIKE DOMAIN-CONTAINING PROTEIN 1"/>
    <property type="match status" value="1"/>
</dbReference>
<feature type="domain" description="Oxidoreductase-like" evidence="1">
    <location>
        <begin position="39"/>
        <end position="64"/>
    </location>
</feature>
<gene>
    <name evidence="2" type="primary">CQ090</name>
</gene>
<name>A0A034WLI1_BACDO</name>
<dbReference type="PANTHER" id="PTHR21193:SF3">
    <property type="entry name" value="OXIDOREDUCTASE-LIKE DOMAIN-CONTAINING PROTEIN 1"/>
    <property type="match status" value="1"/>
</dbReference>
<dbReference type="GO" id="GO:0005739">
    <property type="term" value="C:mitochondrion"/>
    <property type="evidence" value="ECO:0007669"/>
    <property type="project" value="TreeGrafter"/>
</dbReference>
<sequence length="114" mass="12822">MRPICRQPHTRGLLIQPAKTVLNYLLRVYGDKSGKIEIPPEPTTCCMSGCANCVWIEYAETLSKLFEGNDEKARQIILSKITDPNLKMFLSMELKNIAQSKADETSTSTSKKDQ</sequence>
<protein>
    <submittedName>
        <fullName evidence="2">Oxidoreductase-like domain-containing protein 1</fullName>
    </submittedName>
</protein>
<proteinExistence type="predicted"/>
<dbReference type="AlphaFoldDB" id="A0A034WLI1"/>
<organism evidence="2">
    <name type="scientific">Bactrocera dorsalis</name>
    <name type="common">Oriental fruit fly</name>
    <name type="synonym">Dacus dorsalis</name>
    <dbReference type="NCBI Taxonomy" id="27457"/>
    <lineage>
        <taxon>Eukaryota</taxon>
        <taxon>Metazoa</taxon>
        <taxon>Ecdysozoa</taxon>
        <taxon>Arthropoda</taxon>
        <taxon>Hexapoda</taxon>
        <taxon>Insecta</taxon>
        <taxon>Pterygota</taxon>
        <taxon>Neoptera</taxon>
        <taxon>Endopterygota</taxon>
        <taxon>Diptera</taxon>
        <taxon>Brachycera</taxon>
        <taxon>Muscomorpha</taxon>
        <taxon>Tephritoidea</taxon>
        <taxon>Tephritidae</taxon>
        <taxon>Bactrocera</taxon>
        <taxon>Bactrocera</taxon>
    </lineage>
</organism>